<dbReference type="CDD" id="cd06558">
    <property type="entry name" value="crotonase-like"/>
    <property type="match status" value="1"/>
</dbReference>
<sequence>MVLQISDDARVRTLTLDRAEALNAFDEALYDATTDALLAAAEDPDVAVVLLTGAGRAFSAGTDLLEMHQRATDPDFVPGRHGFVGLVDALAAFPKPLVVAVNGVGLGIGTTVLGFADLAFMASTARLKCPFTSLGVAPEAASSYLLPRLVGRQQAAWLLLSAEWITATEALAMGLVWKVCEPEDLLDEAHRHAALLAARPISSLVAVKRTMTAPLRAGVEAARELENAAFAELMGGPANLEALTAFAEGREADFTSLPPGW</sequence>
<dbReference type="PANTHER" id="PTHR43684:SF1">
    <property type="entry name" value="ENOYL-COA DELTA ISOMERASE 2"/>
    <property type="match status" value="1"/>
</dbReference>
<proteinExistence type="predicted"/>
<keyword evidence="5" id="KW-1185">Reference proteome</keyword>
<evidence type="ECO:0000313" key="5">
    <source>
        <dbReference type="Proteomes" id="UP001500621"/>
    </source>
</evidence>
<protein>
    <submittedName>
        <fullName evidence="4">Enoyl-CoA hydratase/isomerase family protein</fullName>
    </submittedName>
</protein>
<reference evidence="5" key="1">
    <citation type="journal article" date="2019" name="Int. J. Syst. Evol. Microbiol.">
        <title>The Global Catalogue of Microorganisms (GCM) 10K type strain sequencing project: providing services to taxonomists for standard genome sequencing and annotation.</title>
        <authorList>
            <consortium name="The Broad Institute Genomics Platform"/>
            <consortium name="The Broad Institute Genome Sequencing Center for Infectious Disease"/>
            <person name="Wu L."/>
            <person name="Ma J."/>
        </authorList>
    </citation>
    <scope>NUCLEOTIDE SEQUENCE [LARGE SCALE GENOMIC DNA]</scope>
    <source>
        <strain evidence="5">JCM 18127</strain>
    </source>
</reference>
<dbReference type="EMBL" id="BAABIM010000003">
    <property type="protein sequence ID" value="GAA4689745.1"/>
    <property type="molecule type" value="Genomic_DNA"/>
</dbReference>
<evidence type="ECO:0000256" key="1">
    <source>
        <dbReference type="ARBA" id="ARBA00004275"/>
    </source>
</evidence>
<keyword evidence="2" id="KW-0576">Peroxisome</keyword>
<dbReference type="PANTHER" id="PTHR43684">
    <property type="match status" value="1"/>
</dbReference>
<evidence type="ECO:0000313" key="4">
    <source>
        <dbReference type="EMBL" id="GAA4689745.1"/>
    </source>
</evidence>
<comment type="subcellular location">
    <subcellularLocation>
        <location evidence="1">Peroxisome</location>
    </subcellularLocation>
</comment>
<dbReference type="InterPro" id="IPR029045">
    <property type="entry name" value="ClpP/crotonase-like_dom_sf"/>
</dbReference>
<dbReference type="RefSeq" id="WP_345267192.1">
    <property type="nucleotide sequence ID" value="NZ_BAABIM010000003.1"/>
</dbReference>
<accession>A0ABP8WH12</accession>
<evidence type="ECO:0000256" key="3">
    <source>
        <dbReference type="ARBA" id="ARBA00023235"/>
    </source>
</evidence>
<dbReference type="Pfam" id="PF00378">
    <property type="entry name" value="ECH_1"/>
    <property type="match status" value="1"/>
</dbReference>
<evidence type="ECO:0000256" key="2">
    <source>
        <dbReference type="ARBA" id="ARBA00023140"/>
    </source>
</evidence>
<name>A0ABP8WH12_9ACTN</name>
<dbReference type="InterPro" id="IPR051053">
    <property type="entry name" value="ECH/Chromodomain_protein"/>
</dbReference>
<gene>
    <name evidence="4" type="ORF">GCM10023226_29520</name>
</gene>
<dbReference type="Proteomes" id="UP001500621">
    <property type="component" value="Unassembled WGS sequence"/>
</dbReference>
<dbReference type="SUPFAM" id="SSF52096">
    <property type="entry name" value="ClpP/crotonase"/>
    <property type="match status" value="1"/>
</dbReference>
<organism evidence="4 5">
    <name type="scientific">Nocardioides nanhaiensis</name>
    <dbReference type="NCBI Taxonomy" id="1476871"/>
    <lineage>
        <taxon>Bacteria</taxon>
        <taxon>Bacillati</taxon>
        <taxon>Actinomycetota</taxon>
        <taxon>Actinomycetes</taxon>
        <taxon>Propionibacteriales</taxon>
        <taxon>Nocardioidaceae</taxon>
        <taxon>Nocardioides</taxon>
    </lineage>
</organism>
<dbReference type="Gene3D" id="3.90.226.10">
    <property type="entry name" value="2-enoyl-CoA Hydratase, Chain A, domain 1"/>
    <property type="match status" value="1"/>
</dbReference>
<dbReference type="InterPro" id="IPR001753">
    <property type="entry name" value="Enoyl-CoA_hydra/iso"/>
</dbReference>
<keyword evidence="3" id="KW-0413">Isomerase</keyword>
<comment type="caution">
    <text evidence="4">The sequence shown here is derived from an EMBL/GenBank/DDBJ whole genome shotgun (WGS) entry which is preliminary data.</text>
</comment>